<evidence type="ECO:0000313" key="9">
    <source>
        <dbReference type="Proteomes" id="UP000318199"/>
    </source>
</evidence>
<evidence type="ECO:0000259" key="7">
    <source>
        <dbReference type="PROSITE" id="PS50850"/>
    </source>
</evidence>
<feature type="transmembrane region" description="Helical" evidence="6">
    <location>
        <begin position="343"/>
        <end position="365"/>
    </location>
</feature>
<dbReference type="AlphaFoldDB" id="A0A562ZR79"/>
<dbReference type="InterPro" id="IPR011701">
    <property type="entry name" value="MFS"/>
</dbReference>
<keyword evidence="2" id="KW-1003">Cell membrane</keyword>
<dbReference type="RefSeq" id="WP_145893476.1">
    <property type="nucleotide sequence ID" value="NZ_VOBQ01000010.1"/>
</dbReference>
<keyword evidence="5 6" id="KW-0472">Membrane</keyword>
<feature type="transmembrane region" description="Helical" evidence="6">
    <location>
        <begin position="286"/>
        <end position="305"/>
    </location>
</feature>
<dbReference type="Pfam" id="PF07690">
    <property type="entry name" value="MFS_1"/>
    <property type="match status" value="1"/>
</dbReference>
<dbReference type="Proteomes" id="UP000318199">
    <property type="component" value="Unassembled WGS sequence"/>
</dbReference>
<name>A0A562ZR79_9BURK</name>
<reference evidence="8 9" key="1">
    <citation type="submission" date="2019-07" db="EMBL/GenBank/DDBJ databases">
        <title>Caenimonas sedimenti sp. nov., isolated from activated sludge.</title>
        <authorList>
            <person name="Xu J."/>
        </authorList>
    </citation>
    <scope>NUCLEOTIDE SEQUENCE [LARGE SCALE GENOMIC DNA]</scope>
    <source>
        <strain evidence="8 9">HX-9-20</strain>
    </source>
</reference>
<dbReference type="InterPro" id="IPR050189">
    <property type="entry name" value="MFS_Efflux_Transporters"/>
</dbReference>
<keyword evidence="3 6" id="KW-0812">Transmembrane</keyword>
<evidence type="ECO:0000256" key="2">
    <source>
        <dbReference type="ARBA" id="ARBA00022475"/>
    </source>
</evidence>
<organism evidence="8 9">
    <name type="scientific">Caenimonas sedimenti</name>
    <dbReference type="NCBI Taxonomy" id="2596921"/>
    <lineage>
        <taxon>Bacteria</taxon>
        <taxon>Pseudomonadati</taxon>
        <taxon>Pseudomonadota</taxon>
        <taxon>Betaproteobacteria</taxon>
        <taxon>Burkholderiales</taxon>
        <taxon>Comamonadaceae</taxon>
        <taxon>Caenimonas</taxon>
    </lineage>
</organism>
<evidence type="ECO:0000256" key="4">
    <source>
        <dbReference type="ARBA" id="ARBA00022989"/>
    </source>
</evidence>
<feature type="transmembrane region" description="Helical" evidence="6">
    <location>
        <begin position="219"/>
        <end position="239"/>
    </location>
</feature>
<keyword evidence="4 6" id="KW-1133">Transmembrane helix</keyword>
<dbReference type="PANTHER" id="PTHR43124:SF3">
    <property type="entry name" value="CHLORAMPHENICOL EFFLUX PUMP RV0191"/>
    <property type="match status" value="1"/>
</dbReference>
<evidence type="ECO:0000256" key="1">
    <source>
        <dbReference type="ARBA" id="ARBA00004651"/>
    </source>
</evidence>
<dbReference type="PROSITE" id="PS50850">
    <property type="entry name" value="MFS"/>
    <property type="match status" value="1"/>
</dbReference>
<comment type="caution">
    <text evidence="8">The sequence shown here is derived from an EMBL/GenBank/DDBJ whole genome shotgun (WGS) entry which is preliminary data.</text>
</comment>
<protein>
    <submittedName>
        <fullName evidence="8">MFS transporter</fullName>
    </submittedName>
</protein>
<feature type="transmembrane region" description="Helical" evidence="6">
    <location>
        <begin position="251"/>
        <end position="274"/>
    </location>
</feature>
<dbReference type="GO" id="GO:0005886">
    <property type="term" value="C:plasma membrane"/>
    <property type="evidence" value="ECO:0007669"/>
    <property type="project" value="UniProtKB-SubCell"/>
</dbReference>
<dbReference type="SUPFAM" id="SSF103473">
    <property type="entry name" value="MFS general substrate transporter"/>
    <property type="match status" value="1"/>
</dbReference>
<feature type="transmembrane region" description="Helical" evidence="6">
    <location>
        <begin position="52"/>
        <end position="75"/>
    </location>
</feature>
<evidence type="ECO:0000256" key="3">
    <source>
        <dbReference type="ARBA" id="ARBA00022692"/>
    </source>
</evidence>
<feature type="transmembrane region" description="Helical" evidence="6">
    <location>
        <begin position="109"/>
        <end position="127"/>
    </location>
</feature>
<proteinExistence type="predicted"/>
<feature type="domain" description="Major facilitator superfamily (MFS) profile" evidence="7">
    <location>
        <begin position="14"/>
        <end position="403"/>
    </location>
</feature>
<evidence type="ECO:0000313" key="8">
    <source>
        <dbReference type="EMBL" id="TWO70887.1"/>
    </source>
</evidence>
<feature type="transmembrane region" description="Helical" evidence="6">
    <location>
        <begin position="167"/>
        <end position="188"/>
    </location>
</feature>
<dbReference type="GO" id="GO:0022857">
    <property type="term" value="F:transmembrane transporter activity"/>
    <property type="evidence" value="ECO:0007669"/>
    <property type="project" value="InterPro"/>
</dbReference>
<feature type="transmembrane region" description="Helical" evidence="6">
    <location>
        <begin position="377"/>
        <end position="398"/>
    </location>
</feature>
<dbReference type="EMBL" id="VOBQ01000010">
    <property type="protein sequence ID" value="TWO70887.1"/>
    <property type="molecule type" value="Genomic_DNA"/>
</dbReference>
<sequence>MQSVLSSPRSPWLMLLVLTTGFALSQAFRTVAALMAPPLQQAFGLSPQQLGLFAGVFHFAFGALQLFMGMGIDVFGVRRTVLAVFPLAIVGALLTASATSYGWLLVGQALTGIGCAPAFLVCTVFIARQFPPDRFASVSGATLGIGSAGLLLTGTPLAWIIEGWSWRAGFLALAACATVAWLAIWLLVREQAPDAVAERPGVWAALRGYGELFRLPHTLGIIGLAVFTYASFLSLRGLWLGPLLIDRYGFSLVQTGNAALAVSLVGMLGPPLFGRLDPGDARRRRWIIGFTLLVAGIFALMALRLGAAVEVGLAVAIGLISGYMVMQYADVKAAYPARMTGRAMAVFTMAMFLGVALMQWLTGLVASAAGAMNVEPYAAVLASIAGFLVLGAAAFRWLPAPAKPLER</sequence>
<dbReference type="InterPro" id="IPR036259">
    <property type="entry name" value="MFS_trans_sf"/>
</dbReference>
<gene>
    <name evidence="8" type="ORF">FN976_13070</name>
</gene>
<evidence type="ECO:0000256" key="6">
    <source>
        <dbReference type="SAM" id="Phobius"/>
    </source>
</evidence>
<dbReference type="PANTHER" id="PTHR43124">
    <property type="entry name" value="PURINE EFFLUX PUMP PBUE"/>
    <property type="match status" value="1"/>
</dbReference>
<feature type="transmembrane region" description="Helical" evidence="6">
    <location>
        <begin position="311"/>
        <end position="331"/>
    </location>
</feature>
<feature type="transmembrane region" description="Helical" evidence="6">
    <location>
        <begin position="139"/>
        <end position="161"/>
    </location>
</feature>
<evidence type="ECO:0000256" key="5">
    <source>
        <dbReference type="ARBA" id="ARBA00023136"/>
    </source>
</evidence>
<comment type="subcellular location">
    <subcellularLocation>
        <location evidence="1">Cell membrane</location>
        <topology evidence="1">Multi-pass membrane protein</topology>
    </subcellularLocation>
</comment>
<keyword evidence="9" id="KW-1185">Reference proteome</keyword>
<dbReference type="Gene3D" id="1.20.1250.20">
    <property type="entry name" value="MFS general substrate transporter like domains"/>
    <property type="match status" value="1"/>
</dbReference>
<accession>A0A562ZR79</accession>
<dbReference type="OrthoDB" id="8792530at2"/>
<dbReference type="InterPro" id="IPR020846">
    <property type="entry name" value="MFS_dom"/>
</dbReference>
<feature type="transmembrane region" description="Helical" evidence="6">
    <location>
        <begin position="82"/>
        <end position="103"/>
    </location>
</feature>